<evidence type="ECO:0000313" key="1">
    <source>
        <dbReference type="Ensembl" id="ENSTGEP00000008429.1"/>
    </source>
</evidence>
<sequence>YQIRGNATRSVPPLLKYRFKNGIYGIYGRARWLKPYMHFGRPRRADHEVRRSRPSWLTR</sequence>
<protein>
    <submittedName>
        <fullName evidence="1">Uncharacterized protein</fullName>
    </submittedName>
</protein>
<reference evidence="1" key="3">
    <citation type="submission" date="2025-09" db="UniProtKB">
        <authorList>
            <consortium name="Ensembl"/>
        </authorList>
    </citation>
    <scope>IDENTIFICATION</scope>
</reference>
<proteinExistence type="predicted"/>
<dbReference type="Ensembl" id="ENSTGET00000010149.1">
    <property type="protein sequence ID" value="ENSTGEP00000008429.1"/>
    <property type="gene ID" value="ENSTGEG00000006894.1"/>
</dbReference>
<dbReference type="AlphaFoldDB" id="A0A8D2EPQ2"/>
<reference evidence="1" key="2">
    <citation type="submission" date="2025-08" db="UniProtKB">
        <authorList>
            <consortium name="Ensembl"/>
        </authorList>
    </citation>
    <scope>IDENTIFICATION</scope>
</reference>
<organism evidence="1 2">
    <name type="scientific">Theropithecus gelada</name>
    <name type="common">Gelada baboon</name>
    <dbReference type="NCBI Taxonomy" id="9565"/>
    <lineage>
        <taxon>Eukaryota</taxon>
        <taxon>Metazoa</taxon>
        <taxon>Chordata</taxon>
        <taxon>Craniata</taxon>
        <taxon>Vertebrata</taxon>
        <taxon>Euteleostomi</taxon>
        <taxon>Mammalia</taxon>
        <taxon>Eutheria</taxon>
        <taxon>Euarchontoglires</taxon>
        <taxon>Primates</taxon>
        <taxon>Haplorrhini</taxon>
        <taxon>Catarrhini</taxon>
        <taxon>Cercopithecidae</taxon>
        <taxon>Cercopithecinae</taxon>
        <taxon>Theropithecus</taxon>
    </lineage>
</organism>
<accession>A0A8D2EPQ2</accession>
<reference evidence="1" key="1">
    <citation type="submission" date="2018-05" db="EMBL/GenBank/DDBJ databases">
        <title>Whole genome of Theropithecus gelada.</title>
        <authorList>
            <person name="Chiou K.L."/>
            <person name="Snyder-Mackler N."/>
        </authorList>
    </citation>
    <scope>NUCLEOTIDE SEQUENCE [LARGE SCALE GENOMIC DNA]</scope>
</reference>
<keyword evidence="2" id="KW-1185">Reference proteome</keyword>
<evidence type="ECO:0000313" key="2">
    <source>
        <dbReference type="Proteomes" id="UP000694411"/>
    </source>
</evidence>
<name>A0A8D2EPQ2_THEGE</name>
<dbReference type="Proteomes" id="UP000694411">
    <property type="component" value="Chromosome 3"/>
</dbReference>